<evidence type="ECO:0000313" key="1">
    <source>
        <dbReference type="EMBL" id="MDP9499512.1"/>
    </source>
</evidence>
<keyword evidence="2" id="KW-1185">Reference proteome</keyword>
<dbReference type="NCBIfam" id="TIGR02564">
    <property type="entry name" value="cas_Csy1"/>
    <property type="match status" value="1"/>
</dbReference>
<dbReference type="EMBL" id="JAQAHH010000001">
    <property type="protein sequence ID" value="MDP9499512.1"/>
    <property type="molecule type" value="Genomic_DNA"/>
</dbReference>
<evidence type="ECO:0000313" key="2">
    <source>
        <dbReference type="Proteomes" id="UP001224083"/>
    </source>
</evidence>
<comment type="caution">
    <text evidence="1">The sequence shown here is derived from an EMBL/GenBank/DDBJ whole genome shotgun (WGS) entry which is preliminary data.</text>
</comment>
<dbReference type="Pfam" id="PF09611">
    <property type="entry name" value="Cas_Csy1"/>
    <property type="match status" value="1"/>
</dbReference>
<dbReference type="InterPro" id="IPR013397">
    <property type="entry name" value="CRISPR-assoc_prot_Csy1"/>
</dbReference>
<reference evidence="1 2" key="1">
    <citation type="submission" date="2022-12" db="EMBL/GenBank/DDBJ databases">
        <title>Genome sequence of Pasteurellaceae Bisgaard Taxon 45.</title>
        <authorList>
            <person name="Foggin C."/>
            <person name="Rosen L.E."/>
            <person name="Henton M."/>
            <person name="Buys A."/>
            <person name="Floyd T."/>
            <person name="Turner A.D."/>
            <person name="Tarbin J."/>
            <person name="Lloyd A.S."/>
            <person name="Chaitezvi C."/>
            <person name="Ellis R.J."/>
            <person name="Roberts H.C."/>
            <person name="Dastjerdi A."/>
            <person name="Nunez A."/>
            <person name="Van Vliet A.H."/>
            <person name="Steinbach F."/>
        </authorList>
    </citation>
    <scope>NUCLEOTIDE SEQUENCE [LARGE SCALE GENOMIC DNA]</scope>
    <source>
        <strain evidence="1 2">VF20HR</strain>
    </source>
</reference>
<proteinExistence type="predicted"/>
<dbReference type="Proteomes" id="UP001224083">
    <property type="component" value="Unassembled WGS sequence"/>
</dbReference>
<protein>
    <submittedName>
        <fullName evidence="1">Type I-F CRISPR-associated protein Csy1</fullName>
    </submittedName>
</protein>
<sequence>MRPEQVKTIIAKALEDILSEKKEVINETYLFKWIKNYLLPKVTKSNFSTHISKGIHPSSDGENITFKPDVFLPGGYVGSQSVTRLEPDLSGNASNFPVAKFFSIQINEECSLKDLILDNSPLLIGVFATDLEESEKYRVIFSKVLQGTQLSGITDHRNKQLLWPNQQDSLMSDDYTCLIPLHPVSLLKEIHHKVVSRKRSPDVAIPSLARLAFGGQHPKNVSFFTNNQAGVNYLLPSFPPIFHRSSDFKLKPTDKTIFNERLAYVCRSGFRKLFESTEIRNRNFHRKTKMFDAVNMILQIVLSHVRLLQEQNEGWSKAYSLNWEEKYWLDPKRAELEGENDFKERYELGEWREKIERQFTLWIRSFLQKYFPKLNEDFRDTDYQELLTKVTQLLRYHLRQV</sequence>
<gene>
    <name evidence="1" type="primary">csy1</name>
    <name evidence="1" type="ORF">O7M46_00865</name>
</gene>
<name>A0ABT9KE90_9PAST</name>
<organism evidence="1 2">
    <name type="scientific">Bisgaard Taxon 45</name>
    <dbReference type="NCBI Taxonomy" id="304289"/>
    <lineage>
        <taxon>Bacteria</taxon>
        <taxon>Pseudomonadati</taxon>
        <taxon>Pseudomonadota</taxon>
        <taxon>Gammaproteobacteria</taxon>
        <taxon>Pasteurellales</taxon>
        <taxon>Pasteurellaceae</taxon>
    </lineage>
</organism>
<accession>A0ABT9KE90</accession>